<feature type="active site" description="Nucleophile" evidence="4">
    <location>
        <position position="35"/>
    </location>
</feature>
<proteinExistence type="predicted"/>
<keyword evidence="3 4" id="KW-0443">Lipid metabolism</keyword>
<dbReference type="STRING" id="1429043.X474_16760"/>
<evidence type="ECO:0000313" key="7">
    <source>
        <dbReference type="Proteomes" id="UP000032233"/>
    </source>
</evidence>
<feature type="active site" description="Proton acceptor" evidence="4">
    <location>
        <position position="193"/>
    </location>
</feature>
<dbReference type="InterPro" id="IPR016035">
    <property type="entry name" value="Acyl_Trfase/lysoPLipase"/>
</dbReference>
<reference evidence="6 7" key="1">
    <citation type="submission" date="2013-11" db="EMBL/GenBank/DDBJ databases">
        <title>Metagenomic analysis of a methanogenic consortium involved in long chain n-alkane degradation.</title>
        <authorList>
            <person name="Davidova I.A."/>
            <person name="Callaghan A.V."/>
            <person name="Wawrik B."/>
            <person name="Pruitt S."/>
            <person name="Marks C."/>
            <person name="Duncan K.E."/>
            <person name="Suflita J.M."/>
        </authorList>
    </citation>
    <scope>NUCLEOTIDE SEQUENCE [LARGE SCALE GENOMIC DNA]</scope>
    <source>
        <strain evidence="6 7">SPR</strain>
    </source>
</reference>
<comment type="caution">
    <text evidence="6">The sequence shown here is derived from an EMBL/GenBank/DDBJ whole genome shotgun (WGS) entry which is preliminary data.</text>
</comment>
<dbReference type="PANTHER" id="PTHR14226:SF29">
    <property type="entry name" value="NEUROPATHY TARGET ESTERASE SWS"/>
    <property type="match status" value="1"/>
</dbReference>
<evidence type="ECO:0000313" key="6">
    <source>
        <dbReference type="EMBL" id="KIX12915.1"/>
    </source>
</evidence>
<dbReference type="GO" id="GO:0016787">
    <property type="term" value="F:hydrolase activity"/>
    <property type="evidence" value="ECO:0007669"/>
    <property type="project" value="UniProtKB-UniRule"/>
</dbReference>
<dbReference type="Gene3D" id="3.40.1090.10">
    <property type="entry name" value="Cytosolic phospholipase A2 catalytic domain"/>
    <property type="match status" value="2"/>
</dbReference>
<dbReference type="SUPFAM" id="SSF52151">
    <property type="entry name" value="FabD/lysophospholipase-like"/>
    <property type="match status" value="1"/>
</dbReference>
<name>A0A0D2JTU5_9BACT</name>
<dbReference type="PANTHER" id="PTHR14226">
    <property type="entry name" value="NEUROPATHY TARGET ESTERASE/SWISS CHEESE D.MELANOGASTER"/>
    <property type="match status" value="1"/>
</dbReference>
<gene>
    <name evidence="6" type="ORF">X474_16760</name>
</gene>
<evidence type="ECO:0000256" key="2">
    <source>
        <dbReference type="ARBA" id="ARBA00022963"/>
    </source>
</evidence>
<organism evidence="6 7">
    <name type="scientific">Dethiosulfatarculus sandiegensis</name>
    <dbReference type="NCBI Taxonomy" id="1429043"/>
    <lineage>
        <taxon>Bacteria</taxon>
        <taxon>Pseudomonadati</taxon>
        <taxon>Thermodesulfobacteriota</taxon>
        <taxon>Desulfarculia</taxon>
        <taxon>Desulfarculales</taxon>
        <taxon>Desulfarculaceae</taxon>
        <taxon>Dethiosulfatarculus</taxon>
    </lineage>
</organism>
<sequence>MVLAGGGNRCLWQVGFWDACAKEIGLAPKVVAGVSAGACMGAVILAEKTGETLDRMKETFAENPKNMYLENLFSNKPVFPHYGIYLSGLLTLFEPEVFEKIKKGPELRVLAARFPRGVGAIGAVVMGFFCYTLEKHIKKPLHPQWALKAGFKPVVKKLNDCETPEEASKLIIASSATPPFVGPIRLNGHQVLDGGLVDNVPVVALKQNEGPALVLLSRRYPPGLLKGHKGRTYLQPSKPVGITKWDDTSPQGLQDAYDLGKKDGELFLRKGPEALQD</sequence>
<evidence type="ECO:0000256" key="1">
    <source>
        <dbReference type="ARBA" id="ARBA00022801"/>
    </source>
</evidence>
<dbReference type="PROSITE" id="PS51635">
    <property type="entry name" value="PNPLA"/>
    <property type="match status" value="1"/>
</dbReference>
<evidence type="ECO:0000256" key="3">
    <source>
        <dbReference type="ARBA" id="ARBA00023098"/>
    </source>
</evidence>
<dbReference type="InParanoid" id="A0A0D2JTU5"/>
<feature type="short sequence motif" description="GXSXG" evidence="4">
    <location>
        <begin position="33"/>
        <end position="37"/>
    </location>
</feature>
<dbReference type="AlphaFoldDB" id="A0A0D2JTU5"/>
<dbReference type="InterPro" id="IPR002641">
    <property type="entry name" value="PNPLA_dom"/>
</dbReference>
<keyword evidence="1 4" id="KW-0378">Hydrolase</keyword>
<feature type="short sequence motif" description="DGA/G" evidence="4">
    <location>
        <begin position="193"/>
        <end position="195"/>
    </location>
</feature>
<accession>A0A0D2JTU5</accession>
<keyword evidence="2 4" id="KW-0442">Lipid degradation</keyword>
<dbReference type="InterPro" id="IPR050301">
    <property type="entry name" value="NTE"/>
</dbReference>
<protein>
    <submittedName>
        <fullName evidence="6">Patatin</fullName>
    </submittedName>
</protein>
<dbReference type="Pfam" id="PF01734">
    <property type="entry name" value="Patatin"/>
    <property type="match status" value="1"/>
</dbReference>
<keyword evidence="7" id="KW-1185">Reference proteome</keyword>
<evidence type="ECO:0000256" key="4">
    <source>
        <dbReference type="PROSITE-ProRule" id="PRU01161"/>
    </source>
</evidence>
<dbReference type="EMBL" id="AZAC01000021">
    <property type="protein sequence ID" value="KIX12915.1"/>
    <property type="molecule type" value="Genomic_DNA"/>
</dbReference>
<comment type="caution">
    <text evidence="4">Lacks conserved residue(s) required for the propagation of feature annotation.</text>
</comment>
<feature type="domain" description="PNPLA" evidence="5">
    <location>
        <begin position="1"/>
        <end position="206"/>
    </location>
</feature>
<evidence type="ECO:0000259" key="5">
    <source>
        <dbReference type="PROSITE" id="PS51635"/>
    </source>
</evidence>
<dbReference type="GO" id="GO:0016042">
    <property type="term" value="P:lipid catabolic process"/>
    <property type="evidence" value="ECO:0007669"/>
    <property type="project" value="UniProtKB-UniRule"/>
</dbReference>
<dbReference type="Proteomes" id="UP000032233">
    <property type="component" value="Unassembled WGS sequence"/>
</dbReference>